<feature type="signal peptide" evidence="1">
    <location>
        <begin position="1"/>
        <end position="19"/>
    </location>
</feature>
<dbReference type="AlphaFoldDB" id="A0AAU7U839"/>
<keyword evidence="1" id="KW-0732">Signal</keyword>
<name>A0AAU7U839_9DEIO</name>
<protein>
    <submittedName>
        <fullName evidence="2">Uncharacterized protein</fullName>
    </submittedName>
</protein>
<organism evidence="2">
    <name type="scientific">Deinococcus sonorensis KR-87</name>
    <dbReference type="NCBI Taxonomy" id="694439"/>
    <lineage>
        <taxon>Bacteria</taxon>
        <taxon>Thermotogati</taxon>
        <taxon>Deinococcota</taxon>
        <taxon>Deinococci</taxon>
        <taxon>Deinococcales</taxon>
        <taxon>Deinococcaceae</taxon>
        <taxon>Deinococcus</taxon>
    </lineage>
</organism>
<accession>A0AAU7U839</accession>
<evidence type="ECO:0000256" key="1">
    <source>
        <dbReference type="SAM" id="SignalP"/>
    </source>
</evidence>
<gene>
    <name evidence="2" type="ORF">ABOD76_14445</name>
</gene>
<dbReference type="RefSeq" id="WP_350242675.1">
    <property type="nucleotide sequence ID" value="NZ_CP158299.1"/>
</dbReference>
<evidence type="ECO:0000313" key="2">
    <source>
        <dbReference type="EMBL" id="XBV84638.1"/>
    </source>
</evidence>
<sequence length="219" mass="23451">MRVPVTLALLTGLSGPAAAESAGILDTMGRFYQAWTPPDTDRSPLAALKRQGLDWGAAMQTLGGLVDRPHNYLELRALLRLPDGQNSVGVLRAALYRNAGPDTVMVMNSEWCVAGRCTLSTRFQRVGADLNATDVQERQLVPAIGARDFVPADGPACLRGVSFGTTYLPARSSATLTVLATLPAAARQRCEAAGVNVDTATRALTLRWNADAGRFVRDW</sequence>
<feature type="chain" id="PRO_5043806549" evidence="1">
    <location>
        <begin position="20"/>
        <end position="219"/>
    </location>
</feature>
<dbReference type="KEGG" id="dsc:ABOD76_14445"/>
<proteinExistence type="predicted"/>
<dbReference type="EMBL" id="CP158299">
    <property type="protein sequence ID" value="XBV84638.1"/>
    <property type="molecule type" value="Genomic_DNA"/>
</dbReference>
<reference evidence="2" key="1">
    <citation type="submission" date="2024-06" db="EMBL/GenBank/DDBJ databases">
        <title>Draft Genome Sequence of Deinococcus sonorensis Type Strain KR-87, a Biofilm Producing Representative of the Genus Deinococcus.</title>
        <authorList>
            <person name="Boren L.S."/>
            <person name="Grosso R.A."/>
            <person name="Hugenberg-Cox A.N."/>
            <person name="Hill J.T.E."/>
            <person name="Albert C.M."/>
            <person name="Tuohy J.M."/>
        </authorList>
    </citation>
    <scope>NUCLEOTIDE SEQUENCE</scope>
    <source>
        <strain evidence="2">KR-87</strain>
    </source>
</reference>